<proteinExistence type="predicted"/>
<protein>
    <submittedName>
        <fullName evidence="1">Uncharacterized protein</fullName>
    </submittedName>
</protein>
<name>A0A0V0TQL5_9BILA</name>
<gene>
    <name evidence="1" type="ORF">T05_13324</name>
</gene>
<evidence type="ECO:0000313" key="1">
    <source>
        <dbReference type="EMBL" id="KRX41301.1"/>
    </source>
</evidence>
<dbReference type="EMBL" id="JYDJ01000175">
    <property type="protein sequence ID" value="KRX41300.1"/>
    <property type="molecule type" value="Genomic_DNA"/>
</dbReference>
<comment type="caution">
    <text evidence="1">The sequence shown here is derived from an EMBL/GenBank/DDBJ whole genome shotgun (WGS) entry which is preliminary data.</text>
</comment>
<accession>A0A0V0TQL5</accession>
<dbReference type="EMBL" id="JYDJ01000175">
    <property type="protein sequence ID" value="KRX41301.1"/>
    <property type="molecule type" value="Genomic_DNA"/>
</dbReference>
<reference evidence="1 2" key="1">
    <citation type="submission" date="2015-01" db="EMBL/GenBank/DDBJ databases">
        <title>Evolution of Trichinella species and genotypes.</title>
        <authorList>
            <person name="Korhonen P.K."/>
            <person name="Edoardo P."/>
            <person name="Giuseppe L.R."/>
            <person name="Gasser R.B."/>
        </authorList>
    </citation>
    <scope>NUCLEOTIDE SEQUENCE [LARGE SCALE GENOMIC DNA]</scope>
    <source>
        <strain evidence="1">ISS417</strain>
    </source>
</reference>
<dbReference type="AlphaFoldDB" id="A0A0V0TQL5"/>
<sequence>MVAVSTRLTECEIPLSQALSRNEAIFSLTLEVSQFSIVVDLVGFSLPTLCMCRSSSSSTMLLFETFAEGFFLLLMLFSDTIQLVQQTVVFAQQATTVHDRFQF</sequence>
<organism evidence="1 2">
    <name type="scientific">Trichinella murrelli</name>
    <dbReference type="NCBI Taxonomy" id="144512"/>
    <lineage>
        <taxon>Eukaryota</taxon>
        <taxon>Metazoa</taxon>
        <taxon>Ecdysozoa</taxon>
        <taxon>Nematoda</taxon>
        <taxon>Enoplea</taxon>
        <taxon>Dorylaimia</taxon>
        <taxon>Trichinellida</taxon>
        <taxon>Trichinellidae</taxon>
        <taxon>Trichinella</taxon>
    </lineage>
</organism>
<dbReference type="Proteomes" id="UP000055048">
    <property type="component" value="Unassembled WGS sequence"/>
</dbReference>
<evidence type="ECO:0000313" key="2">
    <source>
        <dbReference type="Proteomes" id="UP000055048"/>
    </source>
</evidence>
<keyword evidence="2" id="KW-1185">Reference proteome</keyword>